<dbReference type="HOGENOM" id="CLU_2160920_0_0_1"/>
<dbReference type="EMBL" id="GL735578">
    <property type="protein sequence ID" value="EFX60793.1"/>
    <property type="molecule type" value="Genomic_DNA"/>
</dbReference>
<name>E9I5D7_DAPPU</name>
<protein>
    <submittedName>
        <fullName evidence="2">Uncharacterized protein</fullName>
    </submittedName>
</protein>
<evidence type="ECO:0000313" key="2">
    <source>
        <dbReference type="EMBL" id="EFX60793.1"/>
    </source>
</evidence>
<organism evidence="2 3">
    <name type="scientific">Daphnia pulex</name>
    <name type="common">Water flea</name>
    <dbReference type="NCBI Taxonomy" id="6669"/>
    <lineage>
        <taxon>Eukaryota</taxon>
        <taxon>Metazoa</taxon>
        <taxon>Ecdysozoa</taxon>
        <taxon>Arthropoda</taxon>
        <taxon>Crustacea</taxon>
        <taxon>Branchiopoda</taxon>
        <taxon>Diplostraca</taxon>
        <taxon>Cladocera</taxon>
        <taxon>Anomopoda</taxon>
        <taxon>Daphniidae</taxon>
        <taxon>Daphnia</taxon>
    </lineage>
</organism>
<proteinExistence type="predicted"/>
<dbReference type="AlphaFoldDB" id="E9I5D7"/>
<evidence type="ECO:0000313" key="3">
    <source>
        <dbReference type="Proteomes" id="UP000000305"/>
    </source>
</evidence>
<feature type="compositionally biased region" description="Acidic residues" evidence="1">
    <location>
        <begin position="13"/>
        <end position="50"/>
    </location>
</feature>
<accession>E9I5D7</accession>
<reference evidence="2 3" key="1">
    <citation type="journal article" date="2011" name="Science">
        <title>The ecoresponsive genome of Daphnia pulex.</title>
        <authorList>
            <person name="Colbourne J.K."/>
            <person name="Pfrender M.E."/>
            <person name="Gilbert D."/>
            <person name="Thomas W.K."/>
            <person name="Tucker A."/>
            <person name="Oakley T.H."/>
            <person name="Tokishita S."/>
            <person name="Aerts A."/>
            <person name="Arnold G.J."/>
            <person name="Basu M.K."/>
            <person name="Bauer D.J."/>
            <person name="Caceres C.E."/>
            <person name="Carmel L."/>
            <person name="Casola C."/>
            <person name="Choi J.H."/>
            <person name="Detter J.C."/>
            <person name="Dong Q."/>
            <person name="Dusheyko S."/>
            <person name="Eads B.D."/>
            <person name="Frohlich T."/>
            <person name="Geiler-Samerotte K.A."/>
            <person name="Gerlach D."/>
            <person name="Hatcher P."/>
            <person name="Jogdeo S."/>
            <person name="Krijgsveld J."/>
            <person name="Kriventseva E.V."/>
            <person name="Kultz D."/>
            <person name="Laforsch C."/>
            <person name="Lindquist E."/>
            <person name="Lopez J."/>
            <person name="Manak J.R."/>
            <person name="Muller J."/>
            <person name="Pangilinan J."/>
            <person name="Patwardhan R.P."/>
            <person name="Pitluck S."/>
            <person name="Pritham E.J."/>
            <person name="Rechtsteiner A."/>
            <person name="Rho M."/>
            <person name="Rogozin I.B."/>
            <person name="Sakarya O."/>
            <person name="Salamov A."/>
            <person name="Schaack S."/>
            <person name="Shapiro H."/>
            <person name="Shiga Y."/>
            <person name="Skalitzky C."/>
            <person name="Smith Z."/>
            <person name="Souvorov A."/>
            <person name="Sung W."/>
            <person name="Tang Z."/>
            <person name="Tsuchiya D."/>
            <person name="Tu H."/>
            <person name="Vos H."/>
            <person name="Wang M."/>
            <person name="Wolf Y.I."/>
            <person name="Yamagata H."/>
            <person name="Yamada T."/>
            <person name="Ye Y."/>
            <person name="Shaw J.R."/>
            <person name="Andrews J."/>
            <person name="Crease T.J."/>
            <person name="Tang H."/>
            <person name="Lucas S.M."/>
            <person name="Robertson H.M."/>
            <person name="Bork P."/>
            <person name="Koonin E.V."/>
            <person name="Zdobnov E.M."/>
            <person name="Grigoriev I.V."/>
            <person name="Lynch M."/>
            <person name="Boore J.L."/>
        </authorList>
    </citation>
    <scope>NUCLEOTIDE SEQUENCE [LARGE SCALE GENOMIC DNA]</scope>
</reference>
<evidence type="ECO:0000256" key="1">
    <source>
        <dbReference type="SAM" id="MobiDB-lite"/>
    </source>
</evidence>
<feature type="region of interest" description="Disordered" evidence="1">
    <location>
        <begin position="1"/>
        <end position="59"/>
    </location>
</feature>
<dbReference type="Proteomes" id="UP000000305">
    <property type="component" value="Unassembled WGS sequence"/>
</dbReference>
<dbReference type="KEGG" id="dpx:DAPPUDRAFT_341423"/>
<dbReference type="InParanoid" id="E9I5D7"/>
<gene>
    <name evidence="2" type="ORF">DAPPUDRAFT_341423</name>
</gene>
<keyword evidence="3" id="KW-1185">Reference proteome</keyword>
<sequence>MKNEPLELAVDWSEFEPLDDGSEVEPLDDGSEVESLEDGSDVESLEDGSEAEPLNDGSAMTEILEDSLDGREEASFPDGIVYESSLGPWTSSIALLTQRCTMDMTEAYSQG</sequence>